<dbReference type="RefSeq" id="WP_157303720.1">
    <property type="nucleotide sequence ID" value="NZ_BAAAZB010000028.1"/>
</dbReference>
<evidence type="ECO:0000313" key="2">
    <source>
        <dbReference type="EMBL" id="MVT44931.1"/>
    </source>
</evidence>
<dbReference type="EMBL" id="WRXO01000014">
    <property type="protein sequence ID" value="MVT44931.1"/>
    <property type="molecule type" value="Genomic_DNA"/>
</dbReference>
<dbReference type="OrthoDB" id="678327at2"/>
<dbReference type="AlphaFoldDB" id="A0A6N8JKF4"/>
<dbReference type="Gene3D" id="1.10.620.20">
    <property type="entry name" value="Ribonucleotide Reductase, subunit A"/>
    <property type="match status" value="1"/>
</dbReference>
<dbReference type="InterPro" id="IPR012348">
    <property type="entry name" value="RNR-like"/>
</dbReference>
<dbReference type="SUPFAM" id="SSF47240">
    <property type="entry name" value="Ferritin-like"/>
    <property type="match status" value="1"/>
</dbReference>
<reference evidence="2 3" key="1">
    <citation type="submission" date="2019-12" db="EMBL/GenBank/DDBJ databases">
        <title>The draft genomic sequence of strain Chitinophaga oryziterrae JCM 16595.</title>
        <authorList>
            <person name="Zhang X."/>
        </authorList>
    </citation>
    <scope>NUCLEOTIDE SEQUENCE [LARGE SCALE GENOMIC DNA]</scope>
    <source>
        <strain evidence="2 3">JCM 16595</strain>
    </source>
</reference>
<comment type="caution">
    <text evidence="2">The sequence shown here is derived from an EMBL/GenBank/DDBJ whole genome shotgun (WGS) entry which is preliminary data.</text>
</comment>
<protein>
    <submittedName>
        <fullName evidence="2">YHS domain-containing protein</fullName>
    </submittedName>
</protein>
<dbReference type="InterPro" id="IPR011017">
    <property type="entry name" value="TRASH_dom"/>
</dbReference>
<gene>
    <name evidence="2" type="ORF">GO495_30355</name>
</gene>
<evidence type="ECO:0000259" key="1">
    <source>
        <dbReference type="SMART" id="SM00746"/>
    </source>
</evidence>
<dbReference type="InterPro" id="IPR009078">
    <property type="entry name" value="Ferritin-like_SF"/>
</dbReference>
<dbReference type="PROSITE" id="PS51257">
    <property type="entry name" value="PROKAR_LIPOPROTEIN"/>
    <property type="match status" value="1"/>
</dbReference>
<dbReference type="InterPro" id="IPR007029">
    <property type="entry name" value="YHS_dom"/>
</dbReference>
<dbReference type="Pfam" id="PF04945">
    <property type="entry name" value="YHS"/>
    <property type="match status" value="1"/>
</dbReference>
<proteinExistence type="predicted"/>
<evidence type="ECO:0000313" key="3">
    <source>
        <dbReference type="Proteomes" id="UP000468388"/>
    </source>
</evidence>
<dbReference type="GO" id="GO:0016491">
    <property type="term" value="F:oxidoreductase activity"/>
    <property type="evidence" value="ECO:0007669"/>
    <property type="project" value="InterPro"/>
</dbReference>
<dbReference type="Proteomes" id="UP000468388">
    <property type="component" value="Unassembled WGS sequence"/>
</dbReference>
<accession>A0A6N8JKF4</accession>
<dbReference type="SMART" id="SM00746">
    <property type="entry name" value="TRASH"/>
    <property type="match status" value="1"/>
</dbReference>
<organism evidence="2 3">
    <name type="scientific">Chitinophaga oryziterrae</name>
    <dbReference type="NCBI Taxonomy" id="1031224"/>
    <lineage>
        <taxon>Bacteria</taxon>
        <taxon>Pseudomonadati</taxon>
        <taxon>Bacteroidota</taxon>
        <taxon>Chitinophagia</taxon>
        <taxon>Chitinophagales</taxon>
        <taxon>Chitinophagaceae</taxon>
        <taxon>Chitinophaga</taxon>
    </lineage>
</organism>
<sequence length="97" mass="10630">MIRTFYICLLTGLLAACNEAPKKGIPAETAKPAEQAPEPAQTAAIAGKFPDAVCGMPYDTAYHEWSVYKKDTLHFCSSTCKRVFDKNPEKYASKLGL</sequence>
<keyword evidence="3" id="KW-1185">Reference proteome</keyword>
<feature type="domain" description="TRASH" evidence="1">
    <location>
        <begin position="51"/>
        <end position="88"/>
    </location>
</feature>
<name>A0A6N8JKF4_9BACT</name>